<keyword evidence="3" id="KW-1003">Cell membrane</keyword>
<dbReference type="PANTHER" id="PTHR23522:SF10">
    <property type="entry name" value="3-PHENYLPROPIONIC ACID TRANSPORTER-RELATED"/>
    <property type="match status" value="1"/>
</dbReference>
<feature type="transmembrane region" description="Helical" evidence="8">
    <location>
        <begin position="172"/>
        <end position="192"/>
    </location>
</feature>
<evidence type="ECO:0000313" key="10">
    <source>
        <dbReference type="EMBL" id="MBI5131933.1"/>
    </source>
</evidence>
<dbReference type="NCBIfam" id="NF037955">
    <property type="entry name" value="mfs"/>
    <property type="match status" value="1"/>
</dbReference>
<keyword evidence="7 8" id="KW-0472">Membrane</keyword>
<feature type="transmembrane region" description="Helical" evidence="8">
    <location>
        <begin position="146"/>
        <end position="166"/>
    </location>
</feature>
<feature type="domain" description="Major facilitator superfamily associated" evidence="9">
    <location>
        <begin position="21"/>
        <end position="362"/>
    </location>
</feature>
<keyword evidence="6 8" id="KW-1133">Transmembrane helix</keyword>
<keyword evidence="4" id="KW-0997">Cell inner membrane</keyword>
<dbReference type="GO" id="GO:0030395">
    <property type="term" value="F:lactose binding"/>
    <property type="evidence" value="ECO:0007669"/>
    <property type="project" value="TreeGrafter"/>
</dbReference>
<reference evidence="10" key="1">
    <citation type="submission" date="2020-07" db="EMBL/GenBank/DDBJ databases">
        <title>Huge and variable diversity of episymbiotic CPR bacteria and DPANN archaea in groundwater ecosystems.</title>
        <authorList>
            <person name="He C.Y."/>
            <person name="Keren R."/>
            <person name="Whittaker M."/>
            <person name="Farag I.F."/>
            <person name="Doudna J."/>
            <person name="Cate J.H.D."/>
            <person name="Banfield J.F."/>
        </authorList>
    </citation>
    <scope>NUCLEOTIDE SEQUENCE</scope>
    <source>
        <strain evidence="10">NC_groundwater_1818_Pr3_B-0.1um_66_35</strain>
    </source>
</reference>
<feature type="transmembrane region" description="Helical" evidence="8">
    <location>
        <begin position="246"/>
        <end position="266"/>
    </location>
</feature>
<dbReference type="PIRSF" id="PIRSF004925">
    <property type="entry name" value="HcaT"/>
    <property type="match status" value="1"/>
</dbReference>
<feature type="transmembrane region" description="Helical" evidence="8">
    <location>
        <begin position="17"/>
        <end position="38"/>
    </location>
</feature>
<dbReference type="Proteomes" id="UP000782519">
    <property type="component" value="Unassembled WGS sequence"/>
</dbReference>
<dbReference type="InterPro" id="IPR026032">
    <property type="entry name" value="HcaT-like"/>
</dbReference>
<dbReference type="AlphaFoldDB" id="A0A933W499"/>
<evidence type="ECO:0000259" key="9">
    <source>
        <dbReference type="Pfam" id="PF12832"/>
    </source>
</evidence>
<dbReference type="EMBL" id="JACRJB010000058">
    <property type="protein sequence ID" value="MBI5131933.1"/>
    <property type="molecule type" value="Genomic_DNA"/>
</dbReference>
<proteinExistence type="predicted"/>
<organism evidence="10 11">
    <name type="scientific">Rhodopseudomonas palustris</name>
    <dbReference type="NCBI Taxonomy" id="1076"/>
    <lineage>
        <taxon>Bacteria</taxon>
        <taxon>Pseudomonadati</taxon>
        <taxon>Pseudomonadota</taxon>
        <taxon>Alphaproteobacteria</taxon>
        <taxon>Hyphomicrobiales</taxon>
        <taxon>Nitrobacteraceae</taxon>
        <taxon>Rhodopseudomonas</taxon>
    </lineage>
</organism>
<gene>
    <name evidence="10" type="ORF">HZA66_21030</name>
</gene>
<comment type="subcellular location">
    <subcellularLocation>
        <location evidence="1">Cell inner membrane</location>
        <topology evidence="1">Multi-pass membrane protein</topology>
    </subcellularLocation>
</comment>
<dbReference type="PANTHER" id="PTHR23522">
    <property type="entry name" value="BLL5896 PROTEIN"/>
    <property type="match status" value="1"/>
</dbReference>
<feature type="transmembrane region" description="Helical" evidence="8">
    <location>
        <begin position="273"/>
        <end position="292"/>
    </location>
</feature>
<dbReference type="Gene3D" id="1.20.1250.20">
    <property type="entry name" value="MFS general substrate transporter like domains"/>
    <property type="match status" value="2"/>
</dbReference>
<feature type="transmembrane region" description="Helical" evidence="8">
    <location>
        <begin position="363"/>
        <end position="382"/>
    </location>
</feature>
<dbReference type="InterPro" id="IPR036259">
    <property type="entry name" value="MFS_trans_sf"/>
</dbReference>
<keyword evidence="5 8" id="KW-0812">Transmembrane</keyword>
<sequence length="403" mass="42036">MSTESQIPIRTKAPKRFAAGLAVFYATVFGVTGTYLPFFTVWLKAIGVEASWIGVIVATPSITRFTVLPFITAEAERRHALRKALIITATVTTLGFIGLGVLRGPLAILAVFVVTACAWTPMVPLTDGYALKAVARFGLNYGPLRLWGSAAFVVGALISGVLADLIAPEHLIWVIAGSAGLGVIAAFGLQPLDAPGTRPAAPVRRVALLRNPAFLAIIIPAGLIQGSHAAYYTFGSIVWQGAGYSGTTIASLWVLGVLAEIVVFALSPRFTLSPALMMLGGALSAVLRWLIAAQDPPLAVLIVVQLLHGLTFGLTQLGTMGLLIRHAPSHVIARAQGYYTACSGLAMSSAAMLSGVLFARYGLAVYDLMAAMALVGAVVVALSRRRLEAPPAGDQPHSSGSGG</sequence>
<comment type="caution">
    <text evidence="10">The sequence shown here is derived from an EMBL/GenBank/DDBJ whole genome shotgun (WGS) entry which is preliminary data.</text>
</comment>
<evidence type="ECO:0000256" key="8">
    <source>
        <dbReference type="SAM" id="Phobius"/>
    </source>
</evidence>
<dbReference type="Pfam" id="PF12832">
    <property type="entry name" value="MFS_1_like"/>
    <property type="match status" value="1"/>
</dbReference>
<evidence type="ECO:0000256" key="1">
    <source>
        <dbReference type="ARBA" id="ARBA00004429"/>
    </source>
</evidence>
<dbReference type="SUPFAM" id="SSF103473">
    <property type="entry name" value="MFS general substrate transporter"/>
    <property type="match status" value="1"/>
</dbReference>
<dbReference type="GO" id="GO:0005886">
    <property type="term" value="C:plasma membrane"/>
    <property type="evidence" value="ECO:0007669"/>
    <property type="project" value="UniProtKB-SubCell"/>
</dbReference>
<feature type="transmembrane region" description="Helical" evidence="8">
    <location>
        <begin position="336"/>
        <end position="357"/>
    </location>
</feature>
<evidence type="ECO:0000313" key="11">
    <source>
        <dbReference type="Proteomes" id="UP000782519"/>
    </source>
</evidence>
<evidence type="ECO:0000256" key="4">
    <source>
        <dbReference type="ARBA" id="ARBA00022519"/>
    </source>
</evidence>
<feature type="transmembrane region" description="Helical" evidence="8">
    <location>
        <begin position="84"/>
        <end position="102"/>
    </location>
</feature>
<keyword evidence="2" id="KW-0813">Transport</keyword>
<evidence type="ECO:0000256" key="2">
    <source>
        <dbReference type="ARBA" id="ARBA00022448"/>
    </source>
</evidence>
<evidence type="ECO:0000256" key="7">
    <source>
        <dbReference type="ARBA" id="ARBA00023136"/>
    </source>
</evidence>
<evidence type="ECO:0000256" key="6">
    <source>
        <dbReference type="ARBA" id="ARBA00022989"/>
    </source>
</evidence>
<feature type="transmembrane region" description="Helical" evidence="8">
    <location>
        <begin position="298"/>
        <end position="324"/>
    </location>
</feature>
<dbReference type="GO" id="GO:0015528">
    <property type="term" value="F:lactose:proton symporter activity"/>
    <property type="evidence" value="ECO:0007669"/>
    <property type="project" value="TreeGrafter"/>
</dbReference>
<dbReference type="InterPro" id="IPR024989">
    <property type="entry name" value="MFS_assoc_dom"/>
</dbReference>
<evidence type="ECO:0000256" key="5">
    <source>
        <dbReference type="ARBA" id="ARBA00022692"/>
    </source>
</evidence>
<accession>A0A933W499</accession>
<evidence type="ECO:0000256" key="3">
    <source>
        <dbReference type="ARBA" id="ARBA00022475"/>
    </source>
</evidence>
<feature type="transmembrane region" description="Helical" evidence="8">
    <location>
        <begin position="213"/>
        <end position="234"/>
    </location>
</feature>
<feature type="transmembrane region" description="Helical" evidence="8">
    <location>
        <begin position="50"/>
        <end position="72"/>
    </location>
</feature>
<protein>
    <submittedName>
        <fullName evidence="10">MFS transporter</fullName>
    </submittedName>
</protein>
<name>A0A933W499_RHOPL</name>
<feature type="transmembrane region" description="Helical" evidence="8">
    <location>
        <begin position="108"/>
        <end position="125"/>
    </location>
</feature>